<reference evidence="1 2" key="1">
    <citation type="submission" date="2018-09" db="EMBL/GenBank/DDBJ databases">
        <title>Streptomyces sp. nov. DS1-2, an endophytic actinomycete isolated from roots of Dendrobium scabrilingue.</title>
        <authorList>
            <person name="Kuncharoen N."/>
            <person name="Kudo T."/>
            <person name="Ohkuma M."/>
            <person name="Yuki M."/>
            <person name="Tanasupawat S."/>
        </authorList>
    </citation>
    <scope>NUCLEOTIDE SEQUENCE [LARGE SCALE GENOMIC DNA]</scope>
    <source>
        <strain evidence="1 2">DS1-2</strain>
    </source>
</reference>
<evidence type="ECO:0000313" key="2">
    <source>
        <dbReference type="Proteomes" id="UP000268652"/>
    </source>
</evidence>
<keyword evidence="2" id="KW-1185">Reference proteome</keyword>
<gene>
    <name evidence="1" type="ORF">D7318_19165</name>
</gene>
<name>A0ABX9RCX2_9ACTN</name>
<accession>A0ABX9RCX2</accession>
<evidence type="ECO:0000313" key="1">
    <source>
        <dbReference type="EMBL" id="RKN20275.1"/>
    </source>
</evidence>
<organism evidence="1 2">
    <name type="scientific">Streptomyces radicis</name>
    <dbReference type="NCBI Taxonomy" id="1750517"/>
    <lineage>
        <taxon>Bacteria</taxon>
        <taxon>Bacillati</taxon>
        <taxon>Actinomycetota</taxon>
        <taxon>Actinomycetes</taxon>
        <taxon>Kitasatosporales</taxon>
        <taxon>Streptomycetaceae</taxon>
        <taxon>Streptomyces</taxon>
    </lineage>
</organism>
<protein>
    <recommendedName>
        <fullName evidence="3">Glycosyltransferase family 1 protein</fullName>
    </recommendedName>
</protein>
<evidence type="ECO:0008006" key="3">
    <source>
        <dbReference type="Google" id="ProtNLM"/>
    </source>
</evidence>
<sequence length="123" mass="13176">MPPLTVVAVHHAGSGGGWTHRACASCLARERLIPFTFHPLNHDGTRLPYPEVVPNELVAKLAVLGESPALAAPIGRLLAAVARTKDRMLDADQRHAAHDEARAAVARLREAARLGSDAVREAR</sequence>
<comment type="caution">
    <text evidence="1">The sequence shown here is derived from an EMBL/GenBank/DDBJ whole genome shotgun (WGS) entry which is preliminary data.</text>
</comment>
<dbReference type="Proteomes" id="UP000268652">
    <property type="component" value="Unassembled WGS sequence"/>
</dbReference>
<proteinExistence type="predicted"/>
<dbReference type="EMBL" id="RBDY01000014">
    <property type="protein sequence ID" value="RKN20275.1"/>
    <property type="molecule type" value="Genomic_DNA"/>
</dbReference>